<dbReference type="Pfam" id="PF13877">
    <property type="entry name" value="RPAP3_C"/>
    <property type="match status" value="1"/>
</dbReference>
<evidence type="ECO:0000256" key="1">
    <source>
        <dbReference type="PROSITE-ProRule" id="PRU00339"/>
    </source>
</evidence>
<dbReference type="Pfam" id="PF00515">
    <property type="entry name" value="TPR_1"/>
    <property type="match status" value="1"/>
</dbReference>
<dbReference type="PROSITE" id="PS50293">
    <property type="entry name" value="TPR_REGION"/>
    <property type="match status" value="1"/>
</dbReference>
<dbReference type="Pfam" id="PF13181">
    <property type="entry name" value="TPR_8"/>
    <property type="match status" value="1"/>
</dbReference>
<feature type="domain" description="RNA-polymerase II-associated protein 3-like C-terminal" evidence="3">
    <location>
        <begin position="329"/>
        <end position="418"/>
    </location>
</feature>
<evidence type="ECO:0000313" key="5">
    <source>
        <dbReference type="Proteomes" id="UP001162972"/>
    </source>
</evidence>
<accession>A0AAD6L3G6</accession>
<organism evidence="4 5">
    <name type="scientific">Salix udensis</name>
    <dbReference type="NCBI Taxonomy" id="889485"/>
    <lineage>
        <taxon>Eukaryota</taxon>
        <taxon>Viridiplantae</taxon>
        <taxon>Streptophyta</taxon>
        <taxon>Embryophyta</taxon>
        <taxon>Tracheophyta</taxon>
        <taxon>Spermatophyta</taxon>
        <taxon>Magnoliopsida</taxon>
        <taxon>eudicotyledons</taxon>
        <taxon>Gunneridae</taxon>
        <taxon>Pentapetalae</taxon>
        <taxon>rosids</taxon>
        <taxon>fabids</taxon>
        <taxon>Malpighiales</taxon>
        <taxon>Salicaceae</taxon>
        <taxon>Saliceae</taxon>
        <taxon>Salix</taxon>
    </lineage>
</organism>
<dbReference type="EMBL" id="JAPFFJ010000002">
    <property type="protein sequence ID" value="KAJ6434581.1"/>
    <property type="molecule type" value="Genomic_DNA"/>
</dbReference>
<feature type="region of interest" description="Disordered" evidence="2">
    <location>
        <begin position="204"/>
        <end position="251"/>
    </location>
</feature>
<name>A0AAD6L3G6_9ROSI</name>
<dbReference type="SMART" id="SM00028">
    <property type="entry name" value="TPR"/>
    <property type="match status" value="2"/>
</dbReference>
<feature type="region of interest" description="Disordered" evidence="2">
    <location>
        <begin position="263"/>
        <end position="308"/>
    </location>
</feature>
<dbReference type="InterPro" id="IPR019734">
    <property type="entry name" value="TPR_rpt"/>
</dbReference>
<feature type="compositionally biased region" description="Polar residues" evidence="2">
    <location>
        <begin position="264"/>
        <end position="299"/>
    </location>
</feature>
<sequence>MARAPGKHGRDQALDFQGFLNDLQDWELLKDSDKKMKKKSQASDMKIGEDGRSTGKTSAVDSSISSSGLYDYPRNFDAINRLSNSLTIDEGTVNATTEKELGNEYFKQKKYKEAIEFYSRSIALSPTAVAFANRAMAYLKIKRFREAEDDCTEALNLDDRYIKAYSRRATTRKELGKLKESIEDSDLLYEKEILQKASESLRSSLQGAQKGGRSEASVNGHAVHPVSNATQRTGASASKKDKAKENDGDGAVKKSIYVEEIKNKSTGAGSRSDGQLGNDSHANATPSSNKESIQRNNRTGRQELKASVKELASQAASRAMAEAAKNIMPPNSAYQFEVSWRGFSGDRALQAQLLKVITPSALPQIFKNALSVTILIDIIKCVASFFINDTDLAVKYLENLTKVPRFDILIMCLPSTDKADLLRMWDEVFCSEASPIEYAEILDNMRSKYCPK</sequence>
<dbReference type="AlphaFoldDB" id="A0AAD6L3G6"/>
<dbReference type="Gene3D" id="1.25.40.10">
    <property type="entry name" value="Tetratricopeptide repeat domain"/>
    <property type="match status" value="1"/>
</dbReference>
<dbReference type="InterPro" id="IPR025986">
    <property type="entry name" value="RPAP3-like_C"/>
</dbReference>
<feature type="compositionally biased region" description="Polar residues" evidence="2">
    <location>
        <begin position="54"/>
        <end position="65"/>
    </location>
</feature>
<feature type="region of interest" description="Disordered" evidence="2">
    <location>
        <begin position="32"/>
        <end position="65"/>
    </location>
</feature>
<gene>
    <name evidence="4" type="ORF">OIU84_018151</name>
</gene>
<comment type="caution">
    <text evidence="4">The sequence shown here is derived from an EMBL/GenBank/DDBJ whole genome shotgun (WGS) entry which is preliminary data.</text>
</comment>
<protein>
    <recommendedName>
        <fullName evidence="3">RNA-polymerase II-associated protein 3-like C-terminal domain-containing protein</fullName>
    </recommendedName>
</protein>
<reference evidence="4 5" key="1">
    <citation type="journal article" date="2023" name="Int. J. Mol. Sci.">
        <title>De Novo Assembly and Annotation of 11 Diverse Shrub Willow (Salix) Genomes Reveals Novel Gene Organization in Sex-Linked Regions.</title>
        <authorList>
            <person name="Hyden B."/>
            <person name="Feng K."/>
            <person name="Yates T.B."/>
            <person name="Jawdy S."/>
            <person name="Cereghino C."/>
            <person name="Smart L.B."/>
            <person name="Muchero W."/>
        </authorList>
    </citation>
    <scope>NUCLEOTIDE SEQUENCE [LARGE SCALE GENOMIC DNA]</scope>
    <source>
        <tissue evidence="4">Shoot tip</tissue>
    </source>
</reference>
<evidence type="ECO:0000313" key="4">
    <source>
        <dbReference type="EMBL" id="KAJ6434581.1"/>
    </source>
</evidence>
<feature type="compositionally biased region" description="Basic and acidic residues" evidence="2">
    <location>
        <begin position="238"/>
        <end position="251"/>
    </location>
</feature>
<dbReference type="InterPro" id="IPR011990">
    <property type="entry name" value="TPR-like_helical_dom_sf"/>
</dbReference>
<dbReference type="PANTHER" id="PTHR47329:SF1">
    <property type="entry name" value="OS05G0129900 PROTEIN"/>
    <property type="match status" value="1"/>
</dbReference>
<feature type="compositionally biased region" description="Polar residues" evidence="2">
    <location>
        <begin position="227"/>
        <end position="236"/>
    </location>
</feature>
<evidence type="ECO:0000256" key="2">
    <source>
        <dbReference type="SAM" id="MobiDB-lite"/>
    </source>
</evidence>
<dbReference type="Proteomes" id="UP001162972">
    <property type="component" value="Chromosome 13"/>
</dbReference>
<keyword evidence="5" id="KW-1185">Reference proteome</keyword>
<keyword evidence="1" id="KW-0802">TPR repeat</keyword>
<dbReference type="SUPFAM" id="SSF48452">
    <property type="entry name" value="TPR-like"/>
    <property type="match status" value="1"/>
</dbReference>
<dbReference type="PROSITE" id="PS50005">
    <property type="entry name" value="TPR"/>
    <property type="match status" value="1"/>
</dbReference>
<proteinExistence type="predicted"/>
<evidence type="ECO:0000259" key="3">
    <source>
        <dbReference type="Pfam" id="PF13877"/>
    </source>
</evidence>
<dbReference type="PANTHER" id="PTHR47329">
    <property type="entry name" value="OS05G0129900 PROTEIN"/>
    <property type="match status" value="1"/>
</dbReference>
<feature type="repeat" description="TPR" evidence="1">
    <location>
        <begin position="95"/>
        <end position="128"/>
    </location>
</feature>